<evidence type="ECO:0000256" key="3">
    <source>
        <dbReference type="ARBA" id="ARBA00022692"/>
    </source>
</evidence>
<dbReference type="InterPro" id="IPR016064">
    <property type="entry name" value="NAD/diacylglycerol_kinase_sf"/>
</dbReference>
<evidence type="ECO:0000313" key="10">
    <source>
        <dbReference type="Proteomes" id="UP000183263"/>
    </source>
</evidence>
<evidence type="ECO:0000259" key="8">
    <source>
        <dbReference type="PROSITE" id="PS50146"/>
    </source>
</evidence>
<dbReference type="Pfam" id="PF00781">
    <property type="entry name" value="DAGK_cat"/>
    <property type="match status" value="1"/>
</dbReference>
<dbReference type="GO" id="GO:0016301">
    <property type="term" value="F:kinase activity"/>
    <property type="evidence" value="ECO:0007669"/>
    <property type="project" value="InterPro"/>
</dbReference>
<dbReference type="PROSITE" id="PS50146">
    <property type="entry name" value="DAGK"/>
    <property type="match status" value="1"/>
</dbReference>
<keyword evidence="6 7" id="KW-0472">Membrane</keyword>
<dbReference type="GO" id="GO:0005886">
    <property type="term" value="C:plasma membrane"/>
    <property type="evidence" value="ECO:0007669"/>
    <property type="project" value="UniProtKB-SubCell"/>
</dbReference>
<dbReference type="Proteomes" id="UP000183263">
    <property type="component" value="Unassembled WGS sequence"/>
</dbReference>
<proteinExistence type="predicted"/>
<dbReference type="GO" id="GO:0016787">
    <property type="term" value="F:hydrolase activity"/>
    <property type="evidence" value="ECO:0007669"/>
    <property type="project" value="UniProtKB-KW"/>
</dbReference>
<reference evidence="9 10" key="1">
    <citation type="submission" date="2016-10" db="EMBL/GenBank/DDBJ databases">
        <authorList>
            <person name="de Groot N.N."/>
        </authorList>
    </citation>
    <scope>NUCLEOTIDE SEQUENCE [LARGE SCALE GENOMIC DNA]</scope>
    <source>
        <strain evidence="9 10">DSM 44892</strain>
    </source>
</reference>
<name>A0A1G8P4L1_9NOCA</name>
<dbReference type="SUPFAM" id="SSF111331">
    <property type="entry name" value="NAD kinase/diacylglycerol kinase-like"/>
    <property type="match status" value="1"/>
</dbReference>
<evidence type="ECO:0000256" key="2">
    <source>
        <dbReference type="ARBA" id="ARBA00022475"/>
    </source>
</evidence>
<evidence type="ECO:0000256" key="5">
    <source>
        <dbReference type="ARBA" id="ARBA00022989"/>
    </source>
</evidence>
<evidence type="ECO:0000256" key="4">
    <source>
        <dbReference type="ARBA" id="ARBA00022801"/>
    </source>
</evidence>
<gene>
    <name evidence="9" type="ORF">SAMN05444695_11260</name>
</gene>
<dbReference type="SMART" id="SM00014">
    <property type="entry name" value="acidPPc"/>
    <property type="match status" value="1"/>
</dbReference>
<evidence type="ECO:0000256" key="1">
    <source>
        <dbReference type="ARBA" id="ARBA00004651"/>
    </source>
</evidence>
<evidence type="ECO:0000313" key="9">
    <source>
        <dbReference type="EMBL" id="SDI87372.1"/>
    </source>
</evidence>
<dbReference type="AlphaFoldDB" id="A0A1G8P4L1"/>
<keyword evidence="5 7" id="KW-1133">Transmembrane helix</keyword>
<dbReference type="InterPro" id="IPR001206">
    <property type="entry name" value="Diacylglycerol_kinase_cat_dom"/>
</dbReference>
<dbReference type="PANTHER" id="PTHR14969:SF62">
    <property type="entry name" value="DECAPRENYLPHOSPHORYL-5-PHOSPHORIBOSE PHOSPHATASE RV3807C-RELATED"/>
    <property type="match status" value="1"/>
</dbReference>
<feature type="transmembrane region" description="Helical" evidence="7">
    <location>
        <begin position="47"/>
        <end position="65"/>
    </location>
</feature>
<dbReference type="InterPro" id="IPR000326">
    <property type="entry name" value="PAP2/HPO"/>
</dbReference>
<dbReference type="Gene3D" id="1.20.144.10">
    <property type="entry name" value="Phosphatidic acid phosphatase type 2/haloperoxidase"/>
    <property type="match status" value="1"/>
</dbReference>
<feature type="domain" description="DAGKc" evidence="8">
    <location>
        <begin position="244"/>
        <end position="326"/>
    </location>
</feature>
<sequence length="495" mass="52590">MPTLTSVNRHTARLRTADHALAERIAGVERPTVDAVMRRASRLADHGALWWIVALLLAATGGRARRGAVRGLLSLVFASGLTNAVLKPLLPRRRPPARQWSNVRRGVRTPRSSAFPSGHSASAFAFATGVALESPLAGAAVTPLAAAVTYSRVHNGVHWPSDVVAGAAIGTAVAAGTRRWWAVRSDEPADVGRDRPAPALDRGSGVVVFTNRESGTDGADIVAAVTEALPDARIVEFDPDRDFAAQIDEDVRRHTPAALGVAGGDGTVVVVAAAAERHRLPLAVFPGGTFNHFARDVGAAEVSDTASAIESGSTVAVDRAEVVTDDGTAHPFLNTASLGGYPDAVRLRERWQPRLGKWVAAAAAMIRVLAAAEPLSVAIDGRPLQVWMLFIGNGRYSPGDQVPMSRPAITGGQLDIRCLRADRRWSRLRLLFAAATGTLGESRVYSRQLAETVTVRITGRHVALATDGEVVDDARHFVFRACPEALTVYRRPTPG</sequence>
<keyword evidence="2" id="KW-1003">Cell membrane</keyword>
<organism evidence="9 10">
    <name type="scientific">Rhodococcus triatomae</name>
    <dbReference type="NCBI Taxonomy" id="300028"/>
    <lineage>
        <taxon>Bacteria</taxon>
        <taxon>Bacillati</taxon>
        <taxon>Actinomycetota</taxon>
        <taxon>Actinomycetes</taxon>
        <taxon>Mycobacteriales</taxon>
        <taxon>Nocardiaceae</taxon>
        <taxon>Rhodococcus</taxon>
    </lineage>
</organism>
<dbReference type="EMBL" id="FNDN01000012">
    <property type="protein sequence ID" value="SDI87372.1"/>
    <property type="molecule type" value="Genomic_DNA"/>
</dbReference>
<accession>A0A1G8P4L1</accession>
<dbReference type="InterPro" id="IPR036938">
    <property type="entry name" value="PAP2/HPO_sf"/>
</dbReference>
<dbReference type="SUPFAM" id="SSF48317">
    <property type="entry name" value="Acid phosphatase/Vanadium-dependent haloperoxidase"/>
    <property type="match status" value="1"/>
</dbReference>
<keyword evidence="10" id="KW-1185">Reference proteome</keyword>
<protein>
    <submittedName>
        <fullName evidence="9">Undecaprenyl-diphosphatase</fullName>
    </submittedName>
</protein>
<dbReference type="Gene3D" id="2.60.200.40">
    <property type="match status" value="1"/>
</dbReference>
<evidence type="ECO:0000256" key="6">
    <source>
        <dbReference type="ARBA" id="ARBA00023136"/>
    </source>
</evidence>
<comment type="subcellular location">
    <subcellularLocation>
        <location evidence="1">Cell membrane</location>
        <topology evidence="1">Multi-pass membrane protein</topology>
    </subcellularLocation>
</comment>
<keyword evidence="3 7" id="KW-0812">Transmembrane</keyword>
<dbReference type="SMART" id="SM00046">
    <property type="entry name" value="DAGKc"/>
    <property type="match status" value="1"/>
</dbReference>
<evidence type="ECO:0000256" key="7">
    <source>
        <dbReference type="SAM" id="Phobius"/>
    </source>
</evidence>
<keyword evidence="4" id="KW-0378">Hydrolase</keyword>
<dbReference type="Pfam" id="PF01569">
    <property type="entry name" value="PAP2"/>
    <property type="match status" value="1"/>
</dbReference>
<dbReference type="Gene3D" id="3.40.50.10330">
    <property type="entry name" value="Probable inorganic polyphosphate/atp-NAD kinase, domain 1"/>
    <property type="match status" value="1"/>
</dbReference>
<dbReference type="InterPro" id="IPR017438">
    <property type="entry name" value="ATP-NAD_kinase_N"/>
</dbReference>
<dbReference type="CDD" id="cd01610">
    <property type="entry name" value="PAP2_like"/>
    <property type="match status" value="1"/>
</dbReference>
<dbReference type="PANTHER" id="PTHR14969">
    <property type="entry name" value="SPHINGOSINE-1-PHOSPHATE PHOSPHOHYDROLASE"/>
    <property type="match status" value="1"/>
</dbReference>